<evidence type="ECO:0000256" key="5">
    <source>
        <dbReference type="ARBA" id="ARBA00023267"/>
    </source>
</evidence>
<dbReference type="PRINTS" id="PR00709">
    <property type="entry name" value="AVIDIN"/>
</dbReference>
<reference evidence="7" key="1">
    <citation type="journal article" date="2019" name="Int. J. Syst. Evol. Microbiol.">
        <title>The Global Catalogue of Microorganisms (GCM) 10K type strain sequencing project: providing services to taxonomists for standard genome sequencing and annotation.</title>
        <authorList>
            <consortium name="The Broad Institute Genomics Platform"/>
            <consortium name="The Broad Institute Genome Sequencing Center for Infectious Disease"/>
            <person name="Wu L."/>
            <person name="Ma J."/>
        </authorList>
    </citation>
    <scope>NUCLEOTIDE SEQUENCE [LARGE SCALE GENOMIC DNA]</scope>
    <source>
        <strain evidence="7">JCM 13006</strain>
    </source>
</reference>
<dbReference type="Pfam" id="PF01382">
    <property type="entry name" value="Avidin"/>
    <property type="match status" value="1"/>
</dbReference>
<dbReference type="EMBL" id="BAABIS010000001">
    <property type="protein sequence ID" value="GAA4840818.1"/>
    <property type="molecule type" value="Genomic_DNA"/>
</dbReference>
<protein>
    <recommendedName>
        <fullName evidence="8">Avidin family protein</fullName>
    </recommendedName>
</protein>
<comment type="caution">
    <text evidence="6">The sequence shown here is derived from an EMBL/GenBank/DDBJ whole genome shotgun (WGS) entry which is preliminary data.</text>
</comment>
<keyword evidence="5" id="KW-0092">Biotin</keyword>
<comment type="subcellular location">
    <subcellularLocation>
        <location evidence="1">Secreted</location>
    </subcellularLocation>
</comment>
<keyword evidence="7" id="KW-1185">Reference proteome</keyword>
<evidence type="ECO:0000313" key="7">
    <source>
        <dbReference type="Proteomes" id="UP001501752"/>
    </source>
</evidence>
<keyword evidence="3" id="KW-0964">Secreted</keyword>
<dbReference type="Gene3D" id="2.40.128.30">
    <property type="entry name" value="Avidin-like"/>
    <property type="match status" value="1"/>
</dbReference>
<accession>A0ABP9DE69</accession>
<evidence type="ECO:0000256" key="1">
    <source>
        <dbReference type="ARBA" id="ARBA00004613"/>
    </source>
</evidence>
<dbReference type="InterPro" id="IPR036896">
    <property type="entry name" value="Avidin-like_sf"/>
</dbReference>
<proteinExistence type="inferred from homology"/>
<dbReference type="PANTHER" id="PTHR34399">
    <property type="entry name" value="AVIDIN-RELATED"/>
    <property type="match status" value="1"/>
</dbReference>
<dbReference type="InterPro" id="IPR051764">
    <property type="entry name" value="Avidin/Streptavidin-rel"/>
</dbReference>
<dbReference type="RefSeq" id="WP_345696017.1">
    <property type="nucleotide sequence ID" value="NZ_BAABIS010000001.1"/>
</dbReference>
<evidence type="ECO:0000256" key="3">
    <source>
        <dbReference type="ARBA" id="ARBA00022525"/>
    </source>
</evidence>
<organism evidence="6 7">
    <name type="scientific">Kitasatospora terrestris</name>
    <dbReference type="NCBI Taxonomy" id="258051"/>
    <lineage>
        <taxon>Bacteria</taxon>
        <taxon>Bacillati</taxon>
        <taxon>Actinomycetota</taxon>
        <taxon>Actinomycetes</taxon>
        <taxon>Kitasatosporales</taxon>
        <taxon>Streptomycetaceae</taxon>
        <taxon>Kitasatospora</taxon>
    </lineage>
</organism>
<sequence length="118" mass="12732">MGIAGDWYSEQGSHMHLETDPSGGVTGTYTSALGRAAGTYPLVGRFDPLREAGRGTAIGWTVAWRNEDADAGSVTSWSGEYRAGDQERITAGWLLTRSADAPDSWESTMVGQDTFTRR</sequence>
<dbReference type="InterPro" id="IPR005468">
    <property type="entry name" value="Avidin/str"/>
</dbReference>
<evidence type="ECO:0008006" key="8">
    <source>
        <dbReference type="Google" id="ProtNLM"/>
    </source>
</evidence>
<dbReference type="SUPFAM" id="SSF50876">
    <property type="entry name" value="Avidin/streptavidin"/>
    <property type="match status" value="1"/>
</dbReference>
<gene>
    <name evidence="6" type="ORF">GCM10023235_15530</name>
</gene>
<evidence type="ECO:0000256" key="2">
    <source>
        <dbReference type="ARBA" id="ARBA00006297"/>
    </source>
</evidence>
<dbReference type="InterPro" id="IPR005469">
    <property type="entry name" value="Avidin"/>
</dbReference>
<dbReference type="PROSITE" id="PS51326">
    <property type="entry name" value="AVIDIN_2"/>
    <property type="match status" value="1"/>
</dbReference>
<evidence type="ECO:0000256" key="4">
    <source>
        <dbReference type="ARBA" id="ARBA00022729"/>
    </source>
</evidence>
<name>A0ABP9DE69_9ACTN</name>
<comment type="similarity">
    <text evidence="2">Belongs to the avidin/streptavidin family.</text>
</comment>
<dbReference type="Proteomes" id="UP001501752">
    <property type="component" value="Unassembled WGS sequence"/>
</dbReference>
<evidence type="ECO:0000313" key="6">
    <source>
        <dbReference type="EMBL" id="GAA4840818.1"/>
    </source>
</evidence>
<keyword evidence="4" id="KW-0732">Signal</keyword>